<reference evidence="26 27" key="1">
    <citation type="submission" date="2012-08" db="EMBL/GenBank/DDBJ databases">
        <title>Whole genome shotgun sequence of Kineosphaera limosa NBRC 100340.</title>
        <authorList>
            <person name="Yoshida I."/>
            <person name="Isaki S."/>
            <person name="Hosoyama A."/>
            <person name="Tsuchikane K."/>
            <person name="Katsumata H."/>
            <person name="Ando Y."/>
            <person name="Ohji S."/>
            <person name="Hamada M."/>
            <person name="Tamura T."/>
            <person name="Yamazoe A."/>
            <person name="Yamazaki S."/>
            <person name="Fujita N."/>
        </authorList>
    </citation>
    <scope>NUCLEOTIDE SEQUENCE [LARGE SCALE GENOMIC DNA]</scope>
    <source>
        <strain evidence="26 27">NBRC 100340</strain>
    </source>
</reference>
<dbReference type="SUPFAM" id="SSF158472">
    <property type="entry name" value="HAMP domain-like"/>
    <property type="match status" value="1"/>
</dbReference>
<dbReference type="Gene3D" id="3.30.565.10">
    <property type="entry name" value="Histidine kinase-like ATPase, C-terminal domain"/>
    <property type="match status" value="1"/>
</dbReference>
<dbReference type="SUPFAM" id="SSF47384">
    <property type="entry name" value="Homodimeric domain of signal transducing histidine kinase"/>
    <property type="match status" value="1"/>
</dbReference>
<dbReference type="GO" id="GO:0000155">
    <property type="term" value="F:phosphorelay sensor kinase activity"/>
    <property type="evidence" value="ECO:0007669"/>
    <property type="project" value="InterPro"/>
</dbReference>
<evidence type="ECO:0000256" key="17">
    <source>
        <dbReference type="ARBA" id="ARBA00023012"/>
    </source>
</evidence>
<keyword evidence="11 26" id="KW-0418">Kinase</keyword>
<keyword evidence="16" id="KW-0472">Membrane</keyword>
<feature type="domain" description="HAMP" evidence="25">
    <location>
        <begin position="201"/>
        <end position="254"/>
    </location>
</feature>
<evidence type="ECO:0000313" key="26">
    <source>
        <dbReference type="EMBL" id="GAB95976.1"/>
    </source>
</evidence>
<dbReference type="EC" id="2.7.13.3" evidence="5"/>
<keyword evidence="13" id="KW-0067">ATP-binding</keyword>
<feature type="compositionally biased region" description="Basic and acidic residues" evidence="23">
    <location>
        <begin position="439"/>
        <end position="450"/>
    </location>
</feature>
<dbReference type="PRINTS" id="PR00344">
    <property type="entry name" value="BCTRLSENSOR"/>
</dbReference>
<organism evidence="26 27">
    <name type="scientific">Kineosphaera limosa NBRC 100340</name>
    <dbReference type="NCBI Taxonomy" id="1184609"/>
    <lineage>
        <taxon>Bacteria</taxon>
        <taxon>Bacillati</taxon>
        <taxon>Actinomycetota</taxon>
        <taxon>Actinomycetes</taxon>
        <taxon>Micrococcales</taxon>
        <taxon>Dermatophilaceae</taxon>
        <taxon>Kineosphaera</taxon>
    </lineage>
</organism>
<sequence>MRRRVMTVYLTLLVLTCIGLAVPLGIALAQRATTAVVLDRTADAARFASLAEASVVSGRSGLMTAELGSYHELFGIDALVVDREGGIVARGRPGFTLDDLASTLPRPDALGAGGAGGLPEPVQAAMAGTRGGSEHTVYPWTSHPLVVLEPVGSAGEIVGVVVTASPTSALRAGLAAQWTLVVAGVLLVLAAGFAAAGPLTRWVLRPVAELDAAAQAVGSGSLRTRVEGVAGPDELQHLAGSFNDMVATVNALLERQRTVVAYAGHQIRNPLAALRIRLEGLGLRLPPEDQPMHRTTLDELDRLARTCDGLLALAETDEEHLDRSEVDVAVVVADRVRAWEPIARRTGARLVDRSEPGLWVRLIDGTLDQALDALIDNALKFGGEGVEVTLAAEAAADGSIVVQVSDDGPGLPAGLGARLSGAYGEQPGEPFGRPGPPTPDDRRDRLDPLKESGGSGLGLSIVVTLLHLDGGRLELQPSRPHGVLARITLPSSPPR</sequence>
<evidence type="ECO:0000256" key="14">
    <source>
        <dbReference type="ARBA" id="ARBA00022842"/>
    </source>
</evidence>
<evidence type="ECO:0000256" key="18">
    <source>
        <dbReference type="ARBA" id="ARBA00023016"/>
    </source>
</evidence>
<evidence type="ECO:0000256" key="21">
    <source>
        <dbReference type="ARBA" id="ARBA00040454"/>
    </source>
</evidence>
<evidence type="ECO:0000256" key="19">
    <source>
        <dbReference type="ARBA" id="ARBA00023026"/>
    </source>
</evidence>
<keyword evidence="7" id="KW-0597">Phosphoprotein</keyword>
<evidence type="ECO:0000259" key="25">
    <source>
        <dbReference type="PROSITE" id="PS50885"/>
    </source>
</evidence>
<feature type="compositionally biased region" description="Low complexity" evidence="23">
    <location>
        <begin position="413"/>
        <end position="432"/>
    </location>
</feature>
<dbReference type="PROSITE" id="PS50109">
    <property type="entry name" value="HIS_KIN"/>
    <property type="match status" value="1"/>
</dbReference>
<keyword evidence="17" id="KW-0902">Two-component regulatory system</keyword>
<evidence type="ECO:0000256" key="4">
    <source>
        <dbReference type="ARBA" id="ARBA00004651"/>
    </source>
</evidence>
<evidence type="ECO:0000256" key="8">
    <source>
        <dbReference type="ARBA" id="ARBA00022679"/>
    </source>
</evidence>
<dbReference type="InterPro" id="IPR003661">
    <property type="entry name" value="HisK_dim/P_dom"/>
</dbReference>
<keyword evidence="16" id="KW-1133">Transmembrane helix</keyword>
<dbReference type="InterPro" id="IPR003660">
    <property type="entry name" value="HAMP_dom"/>
</dbReference>
<dbReference type="Proteomes" id="UP000008366">
    <property type="component" value="Unassembled WGS sequence"/>
</dbReference>
<keyword evidence="15" id="KW-0904">Protein phosphatase</keyword>
<evidence type="ECO:0000256" key="13">
    <source>
        <dbReference type="ARBA" id="ARBA00022840"/>
    </source>
</evidence>
<keyword evidence="27" id="KW-1185">Reference proteome</keyword>
<comment type="cofactor">
    <cofactor evidence="2">
        <name>Mn(2+)</name>
        <dbReference type="ChEBI" id="CHEBI:29035"/>
    </cofactor>
</comment>
<evidence type="ECO:0000256" key="22">
    <source>
        <dbReference type="ARBA" id="ARBA00041776"/>
    </source>
</evidence>
<evidence type="ECO:0000259" key="24">
    <source>
        <dbReference type="PROSITE" id="PS50109"/>
    </source>
</evidence>
<evidence type="ECO:0000256" key="16">
    <source>
        <dbReference type="ARBA" id="ARBA00022989"/>
    </source>
</evidence>
<keyword evidence="18" id="KW-0346">Stress response</keyword>
<dbReference type="InterPro" id="IPR004358">
    <property type="entry name" value="Sig_transdc_His_kin-like_C"/>
</dbReference>
<dbReference type="eggNOG" id="COG0642">
    <property type="taxonomic scope" value="Bacteria"/>
</dbReference>
<dbReference type="Pfam" id="PF00672">
    <property type="entry name" value="HAMP"/>
    <property type="match status" value="1"/>
</dbReference>
<keyword evidence="19" id="KW-0843">Virulence</keyword>
<dbReference type="RefSeq" id="WP_006592508.1">
    <property type="nucleotide sequence ID" value="NZ_BAHD01000030.1"/>
</dbReference>
<dbReference type="Pfam" id="PF00512">
    <property type="entry name" value="HisKA"/>
    <property type="match status" value="1"/>
</dbReference>
<keyword evidence="8" id="KW-0808">Transferase</keyword>
<keyword evidence="20" id="KW-0464">Manganese</keyword>
<evidence type="ECO:0000256" key="1">
    <source>
        <dbReference type="ARBA" id="ARBA00000085"/>
    </source>
</evidence>
<dbReference type="PANTHER" id="PTHR44936:SF9">
    <property type="entry name" value="SENSOR PROTEIN CREC"/>
    <property type="match status" value="1"/>
</dbReference>
<keyword evidence="9" id="KW-0812">Transmembrane</keyword>
<dbReference type="PANTHER" id="PTHR44936">
    <property type="entry name" value="SENSOR PROTEIN CREC"/>
    <property type="match status" value="1"/>
</dbReference>
<evidence type="ECO:0000313" key="27">
    <source>
        <dbReference type="Proteomes" id="UP000008366"/>
    </source>
</evidence>
<dbReference type="GO" id="GO:0005886">
    <property type="term" value="C:plasma membrane"/>
    <property type="evidence" value="ECO:0007669"/>
    <property type="project" value="UniProtKB-SubCell"/>
</dbReference>
<evidence type="ECO:0000256" key="7">
    <source>
        <dbReference type="ARBA" id="ARBA00022553"/>
    </source>
</evidence>
<evidence type="ECO:0000256" key="5">
    <source>
        <dbReference type="ARBA" id="ARBA00012438"/>
    </source>
</evidence>
<dbReference type="GO" id="GO:0004721">
    <property type="term" value="F:phosphoprotein phosphatase activity"/>
    <property type="evidence" value="ECO:0007669"/>
    <property type="project" value="UniProtKB-KW"/>
</dbReference>
<protein>
    <recommendedName>
        <fullName evidence="21">Signal transduction histidine-protein kinase/phosphatase MprB</fullName>
        <ecNumber evidence="5">2.7.13.3</ecNumber>
    </recommendedName>
    <alternativeName>
        <fullName evidence="22">Mycobacterial persistence regulator B</fullName>
    </alternativeName>
</protein>
<dbReference type="OrthoDB" id="9786919at2"/>
<accession>K6WQ80</accession>
<dbReference type="PROSITE" id="PS50885">
    <property type="entry name" value="HAMP"/>
    <property type="match status" value="1"/>
</dbReference>
<dbReference type="SUPFAM" id="SSF55874">
    <property type="entry name" value="ATPase domain of HSP90 chaperone/DNA topoisomerase II/histidine kinase"/>
    <property type="match status" value="1"/>
</dbReference>
<evidence type="ECO:0000256" key="12">
    <source>
        <dbReference type="ARBA" id="ARBA00022801"/>
    </source>
</evidence>
<dbReference type="Pfam" id="PF02518">
    <property type="entry name" value="HATPase_c"/>
    <property type="match status" value="1"/>
</dbReference>
<dbReference type="AlphaFoldDB" id="K6WQ80"/>
<dbReference type="CDD" id="cd06225">
    <property type="entry name" value="HAMP"/>
    <property type="match status" value="1"/>
</dbReference>
<gene>
    <name evidence="26" type="ORF">KILIM_030_00180</name>
</gene>
<evidence type="ECO:0000256" key="23">
    <source>
        <dbReference type="SAM" id="MobiDB-lite"/>
    </source>
</evidence>
<evidence type="ECO:0000256" key="10">
    <source>
        <dbReference type="ARBA" id="ARBA00022741"/>
    </source>
</evidence>
<evidence type="ECO:0000256" key="6">
    <source>
        <dbReference type="ARBA" id="ARBA00022475"/>
    </source>
</evidence>
<evidence type="ECO:0000256" key="2">
    <source>
        <dbReference type="ARBA" id="ARBA00001936"/>
    </source>
</evidence>
<dbReference type="InterPro" id="IPR003594">
    <property type="entry name" value="HATPase_dom"/>
</dbReference>
<dbReference type="SMART" id="SM00388">
    <property type="entry name" value="HisKA"/>
    <property type="match status" value="1"/>
</dbReference>
<dbReference type="SMART" id="SM00387">
    <property type="entry name" value="HATPase_c"/>
    <property type="match status" value="1"/>
</dbReference>
<evidence type="ECO:0000256" key="11">
    <source>
        <dbReference type="ARBA" id="ARBA00022777"/>
    </source>
</evidence>
<evidence type="ECO:0000256" key="9">
    <source>
        <dbReference type="ARBA" id="ARBA00022692"/>
    </source>
</evidence>
<dbReference type="EMBL" id="BAHD01000030">
    <property type="protein sequence ID" value="GAB95976.1"/>
    <property type="molecule type" value="Genomic_DNA"/>
</dbReference>
<keyword evidence="6" id="KW-1003">Cell membrane</keyword>
<dbReference type="InterPro" id="IPR050980">
    <property type="entry name" value="2C_sensor_his_kinase"/>
</dbReference>
<feature type="region of interest" description="Disordered" evidence="23">
    <location>
        <begin position="413"/>
        <end position="453"/>
    </location>
</feature>
<dbReference type="STRING" id="1184609.KILIM_030_00180"/>
<name>K6WQ80_9MICO</name>
<comment type="catalytic activity">
    <reaction evidence="1">
        <text>ATP + protein L-histidine = ADP + protein N-phospho-L-histidine.</text>
        <dbReference type="EC" id="2.7.13.3"/>
    </reaction>
</comment>
<evidence type="ECO:0000256" key="3">
    <source>
        <dbReference type="ARBA" id="ARBA00001946"/>
    </source>
</evidence>
<proteinExistence type="predicted"/>
<feature type="domain" description="Histidine kinase" evidence="24">
    <location>
        <begin position="262"/>
        <end position="493"/>
    </location>
</feature>
<comment type="caution">
    <text evidence="26">The sequence shown here is derived from an EMBL/GenBank/DDBJ whole genome shotgun (WGS) entry which is preliminary data.</text>
</comment>
<keyword evidence="14" id="KW-0460">Magnesium</keyword>
<dbReference type="SMART" id="SM00304">
    <property type="entry name" value="HAMP"/>
    <property type="match status" value="1"/>
</dbReference>
<keyword evidence="10" id="KW-0547">Nucleotide-binding</keyword>
<dbReference type="InterPro" id="IPR036097">
    <property type="entry name" value="HisK_dim/P_sf"/>
</dbReference>
<dbReference type="CDD" id="cd00082">
    <property type="entry name" value="HisKA"/>
    <property type="match status" value="1"/>
</dbReference>
<dbReference type="InterPro" id="IPR036890">
    <property type="entry name" value="HATPase_C_sf"/>
</dbReference>
<dbReference type="Gene3D" id="1.10.287.130">
    <property type="match status" value="1"/>
</dbReference>
<comment type="cofactor">
    <cofactor evidence="3">
        <name>Mg(2+)</name>
        <dbReference type="ChEBI" id="CHEBI:18420"/>
    </cofactor>
</comment>
<comment type="subcellular location">
    <subcellularLocation>
        <location evidence="4">Cell membrane</location>
        <topology evidence="4">Multi-pass membrane protein</topology>
    </subcellularLocation>
</comment>
<dbReference type="InterPro" id="IPR005467">
    <property type="entry name" value="His_kinase_dom"/>
</dbReference>
<dbReference type="GO" id="GO:0005524">
    <property type="term" value="F:ATP binding"/>
    <property type="evidence" value="ECO:0007669"/>
    <property type="project" value="UniProtKB-KW"/>
</dbReference>
<keyword evidence="12" id="KW-0378">Hydrolase</keyword>
<evidence type="ECO:0000256" key="15">
    <source>
        <dbReference type="ARBA" id="ARBA00022912"/>
    </source>
</evidence>
<evidence type="ECO:0000256" key="20">
    <source>
        <dbReference type="ARBA" id="ARBA00023211"/>
    </source>
</evidence>